<dbReference type="AlphaFoldDB" id="A0A5Q2N102"/>
<organism evidence="1 2">
    <name type="scientific">Heliorestis convoluta</name>
    <dbReference type="NCBI Taxonomy" id="356322"/>
    <lineage>
        <taxon>Bacteria</taxon>
        <taxon>Bacillati</taxon>
        <taxon>Bacillota</taxon>
        <taxon>Clostridia</taxon>
        <taxon>Eubacteriales</taxon>
        <taxon>Heliobacteriaceae</taxon>
        <taxon>Heliorestis</taxon>
    </lineage>
</organism>
<evidence type="ECO:0008006" key="3">
    <source>
        <dbReference type="Google" id="ProtNLM"/>
    </source>
</evidence>
<accession>A0A5Q2N102</accession>
<proteinExistence type="predicted"/>
<keyword evidence="2" id="KW-1185">Reference proteome</keyword>
<dbReference type="RefSeq" id="WP_162008005.1">
    <property type="nucleotide sequence ID" value="NZ_CP045875.1"/>
</dbReference>
<evidence type="ECO:0000313" key="1">
    <source>
        <dbReference type="EMBL" id="QGG48537.1"/>
    </source>
</evidence>
<gene>
    <name evidence="1" type="ORF">FTV88_2440</name>
</gene>
<reference evidence="2" key="1">
    <citation type="submission" date="2019-11" db="EMBL/GenBank/DDBJ databases">
        <title>Genome sequence of Heliorestis convoluta strain HH, an alkaliphilic and minimalistic phototrophic bacterium from a soda lake in Egypt.</title>
        <authorList>
            <person name="Dewey E.D."/>
            <person name="Stokes L.M."/>
            <person name="Burchell B.M."/>
            <person name="Shaffer K.N."/>
            <person name="Huntington A.M."/>
            <person name="Baker J.M."/>
            <person name="Nadendla S."/>
            <person name="Giglio M.G."/>
            <person name="Touchman J.W."/>
            <person name="Blankenship R.E."/>
            <person name="Madigan M.T."/>
            <person name="Sattley W.M."/>
        </authorList>
    </citation>
    <scope>NUCLEOTIDE SEQUENCE [LARGE SCALE GENOMIC DNA]</scope>
    <source>
        <strain evidence="2">HH</strain>
    </source>
</reference>
<dbReference type="Pfam" id="PF12672">
    <property type="entry name" value="DUF3793"/>
    <property type="match status" value="1"/>
</dbReference>
<dbReference type="Proteomes" id="UP000366051">
    <property type="component" value="Chromosome"/>
</dbReference>
<dbReference type="EMBL" id="CP045875">
    <property type="protein sequence ID" value="QGG48537.1"/>
    <property type="molecule type" value="Genomic_DNA"/>
</dbReference>
<dbReference type="KEGG" id="hcv:FTV88_2440"/>
<protein>
    <recommendedName>
        <fullName evidence="3">DUF3793 family protein</fullName>
    </recommendedName>
</protein>
<evidence type="ECO:0000313" key="2">
    <source>
        <dbReference type="Proteomes" id="UP000366051"/>
    </source>
</evidence>
<dbReference type="InterPro" id="IPR024523">
    <property type="entry name" value="DUF3793"/>
</dbReference>
<sequence length="206" mass="24091">MAPTVIHWKKSLDQKESVQVRFEKWLFVNLSKVIIGGKTGELIRFKAPFFRKSLLETLRDGEKLSHQWGLEVFVLRKCHNCAHVIFYDSQRLEDALDEARKTPLLERLQYDQQITGKEFLEQLRHKWQHKGTIPHEIGIAAGYPVKDILGFMGLAPLPLTTVCGWQIYGDANPSLIMKERFDQAQRWAMDYIDVDQSIFLRDELRH</sequence>
<name>A0A5Q2N102_9FIRM</name>